<sequence length="183" mass="21341">MIIIPSLATAQQYQLKNDMVRSGRVRYFPNGKRNVIIDTDSAKQLLLDPDQVLWFEKGRFRFEPVSNFTVHVKRGESLHVTHDFAIVQDTGAVCLLVHDLLISPELSSRSYLLRRRGEKKLIVIHDNSNEFDDGNFSSHDQKLLLKVFSNNPNLRQLLRQQNLTCRNLPEYVRHYNRQVNSVR</sequence>
<keyword evidence="2" id="KW-1185">Reference proteome</keyword>
<comment type="caution">
    <text evidence="1">The sequence shown here is derived from an EMBL/GenBank/DDBJ whole genome shotgun (WGS) entry which is preliminary data.</text>
</comment>
<evidence type="ECO:0000313" key="2">
    <source>
        <dbReference type="Proteomes" id="UP000270291"/>
    </source>
</evidence>
<organism evidence="1 2">
    <name type="scientific">Hymenobacter perfusus</name>
    <dbReference type="NCBI Taxonomy" id="1236770"/>
    <lineage>
        <taxon>Bacteria</taxon>
        <taxon>Pseudomonadati</taxon>
        <taxon>Bacteroidota</taxon>
        <taxon>Cytophagia</taxon>
        <taxon>Cytophagales</taxon>
        <taxon>Hymenobacteraceae</taxon>
        <taxon>Hymenobacter</taxon>
    </lineage>
</organism>
<proteinExistence type="predicted"/>
<dbReference type="AlphaFoldDB" id="A0A428KCL3"/>
<dbReference type="Proteomes" id="UP000270291">
    <property type="component" value="Unassembled WGS sequence"/>
</dbReference>
<name>A0A428KCL3_9BACT</name>
<dbReference type="EMBL" id="RWIU01000002">
    <property type="protein sequence ID" value="RSK44159.1"/>
    <property type="molecule type" value="Genomic_DNA"/>
</dbReference>
<dbReference type="RefSeq" id="WP_125436324.1">
    <property type="nucleotide sequence ID" value="NZ_RWIU01000002.1"/>
</dbReference>
<dbReference type="OrthoDB" id="9909106at2"/>
<reference evidence="1 2" key="1">
    <citation type="submission" date="2018-12" db="EMBL/GenBank/DDBJ databases">
        <authorList>
            <person name="Feng G."/>
            <person name="Zhu H."/>
        </authorList>
    </citation>
    <scope>NUCLEOTIDE SEQUENCE [LARGE SCALE GENOMIC DNA]</scope>
    <source>
        <strain evidence="1 2">LMG 26000</strain>
    </source>
</reference>
<gene>
    <name evidence="1" type="ORF">EI293_06355</name>
</gene>
<protein>
    <submittedName>
        <fullName evidence="1">Uncharacterized protein</fullName>
    </submittedName>
</protein>
<accession>A0A428KCL3</accession>
<evidence type="ECO:0000313" key="1">
    <source>
        <dbReference type="EMBL" id="RSK44159.1"/>
    </source>
</evidence>